<name>A0A920CAU7_9BACL</name>
<dbReference type="Pfam" id="PF02369">
    <property type="entry name" value="Big_1"/>
    <property type="match status" value="1"/>
</dbReference>
<protein>
    <recommendedName>
        <fullName evidence="2">Intimin</fullName>
    </recommendedName>
    <alternativeName>
        <fullName evidence="5">Attaching and effacing protein</fullName>
    </alternativeName>
</protein>
<dbReference type="EMBL" id="BORQ01000004">
    <property type="protein sequence ID" value="GIO32665.1"/>
    <property type="molecule type" value="Genomic_DNA"/>
</dbReference>
<evidence type="ECO:0000256" key="1">
    <source>
        <dbReference type="ARBA" id="ARBA00010116"/>
    </source>
</evidence>
<feature type="domain" description="Fibronectin type-III" evidence="8">
    <location>
        <begin position="542"/>
        <end position="626"/>
    </location>
</feature>
<dbReference type="InterPro" id="IPR050258">
    <property type="entry name" value="Leguminous_Lectin"/>
</dbReference>
<sequence length="1492" mass="158514">MFQAVKIRPLFLVICMLVATLQPMTAAVHASPVDKWVTYKFDDFGNAKQVGLFELNGKAQITKDSKNRQILRLTEAKSNQFGTAFNKNLIAAGNHYSFSTFFKFRLNGDDHKTSPADGITFTVQAQSNKAGAVGQGIGYGGIEPSFAIKYDTYQNGGKPTYDPSDNYIGLAVNGSVNNTNPKWYTTQLNNIKLSGGQDLYSWIDYDGANKVVKVYLSQGETRPSTPVLETHDIDLDDIFKGYPGVYAGFTSATGGSMETHDIISWYFTNSLDPVDVGNTDYVYKQAPTDVKIQLIPTGDPGKYVVIGTALDVNGDPVEGAPMQFYSEEGVLASPSQSTDASGQGRTILDFGTAVPGGEIKVTTVGGAYASIPKPPVLEAGKSPDTATTLTWNTVTGATYYNVYKDGILLSSNIKAPTYTLTGTDLDDKSTYTVSAVFQNSNGQYTETLPSNPVVIGLYLDQKNYELNTNPAKPNYQQQTVVTSVYSGGTLDVTLDGTTFKIKDSSIASVDNEGKITAVGAGTTVIEATYKDKTVQAVINVMIDAPVMKAENVTSTGAELIWNEVPGAQCYNIYDDSGKLVAKDIKGNHHALTGLQPGTTQSYTVKAVSNGIESAPSNPVTVNTLASGLRDLLIDPAIVILQPGDKHTPKVTAIASSDESIHDVTGKAIYVSSDEKVATVDANGVVTAVAPGTAVITATYDGKSVTETVYVQNEKPAYTLDLGVSPDHVLADGKTSVTVSAKVTDSEGKPAANVPVEITLESGKTDTVITNDEGIAVWKYTPGPLTGTTPKHDTITAKISDNGKDIQKSAGIDYFPAAIDGFITDQVTGKPIAGATIVVKADFNQDGVIDFVTEAKTDDDGWYQIAVPRGNYPYTLEIKTPVQVGNQQVALTQTKTVDVGPIQPGQIVKPDNALNGQLFVAQAANASSAPTLGTLLGDGEGYAIVKSLDGSGNEQKVRINEDGTFSLNHVGPGKYEVSYQLKLADGTILAGPSAIVNVDMTKEGQTGIVYSLIDPYGVVTDASTGKVLGGVEVQLYWADTPANQRKGRVPNTPVSLPALAGLTPNQNANPQSTDSAGQYAWMVYPEGDYYIVAKKPGYYTYDSRQAKPNVPANGSDSYIQDGIIYVGQSIVAFDFAMQPLPSTGTNSGSGSGSGSGTSTQNPSPSQGEVSLNLSVDQQQVKEGGQSTITVDYNNSTASAVNGAVIQVTIPEGAELVDAGGGKVDGKTVTWNLASLPAGGKGSFKIAVKWGTISSEQAQYEIAGQLVFGGNSKKASAQVQVFSDRFGQLKHQRYILGYPDGKFHPAGSLSRAELAAIVARLSDQTTGSPATFKDIRKGHWATNYIQIAVSQGYFKGYADNTFRPDAPVTRGELASVLARLLKLDQAAAVNRHFSDLDGSWAASSIEALYRNNLLSGYPDGTFRPNQKITRAEAVTLINKALYRGPLTGLDPVFPDVSQSFWGFGDVQEATVSHESVRDEHGAEIWKKTLTDNVK</sequence>
<dbReference type="RefSeq" id="WP_160039612.1">
    <property type="nucleotide sequence ID" value="NZ_BORQ01000004.1"/>
</dbReference>
<reference evidence="11" key="1">
    <citation type="submission" date="2021-03" db="EMBL/GenBank/DDBJ databases">
        <title>Antimicrobial resistance genes in bacteria isolated from Japanese honey, and their potential for conferring macrolide and lincosamide resistance in the American foulbrood pathogen Paenibacillus larvae.</title>
        <authorList>
            <person name="Okamoto M."/>
            <person name="Kumagai M."/>
            <person name="Kanamori H."/>
            <person name="Takamatsu D."/>
        </authorList>
    </citation>
    <scope>NUCLEOTIDE SEQUENCE</scope>
    <source>
        <strain evidence="11">J2TS6</strain>
    </source>
</reference>
<dbReference type="PROSITE" id="PS50853">
    <property type="entry name" value="FN3"/>
    <property type="match status" value="1"/>
</dbReference>
<dbReference type="PANTHER" id="PTHR32401">
    <property type="entry name" value="CONCANAVALIN A-LIKE LECTIN FAMILY PROTEIN"/>
    <property type="match status" value="1"/>
</dbReference>
<evidence type="ECO:0000256" key="7">
    <source>
        <dbReference type="SAM" id="SignalP"/>
    </source>
</evidence>
<dbReference type="SMART" id="SM00635">
    <property type="entry name" value="BID_2"/>
    <property type="match status" value="2"/>
</dbReference>
<dbReference type="SUPFAM" id="SSF49373">
    <property type="entry name" value="Invasin/intimin cell-adhesion fragments"/>
    <property type="match status" value="3"/>
</dbReference>
<evidence type="ECO:0000313" key="11">
    <source>
        <dbReference type="EMBL" id="GIO32665.1"/>
    </source>
</evidence>
<dbReference type="InterPro" id="IPR008964">
    <property type="entry name" value="Invasin/intimin_cell_adhesion"/>
</dbReference>
<feature type="signal peptide" evidence="7">
    <location>
        <begin position="1"/>
        <end position="30"/>
    </location>
</feature>
<dbReference type="Pfam" id="PF02368">
    <property type="entry name" value="Big_2"/>
    <property type="match status" value="1"/>
</dbReference>
<evidence type="ECO:0000256" key="6">
    <source>
        <dbReference type="SAM" id="MobiDB-lite"/>
    </source>
</evidence>
<feature type="compositionally biased region" description="Low complexity" evidence="6">
    <location>
        <begin position="1155"/>
        <end position="1165"/>
    </location>
</feature>
<dbReference type="CDD" id="cd01951">
    <property type="entry name" value="lectin_L-type"/>
    <property type="match status" value="1"/>
</dbReference>
<dbReference type="Gene3D" id="2.60.120.200">
    <property type="match status" value="1"/>
</dbReference>
<comment type="similarity">
    <text evidence="1">Belongs to the intimin/invasin family.</text>
</comment>
<dbReference type="PROSITE" id="PS51127">
    <property type="entry name" value="BIG1"/>
    <property type="match status" value="1"/>
</dbReference>
<keyword evidence="12" id="KW-1185">Reference proteome</keyword>
<dbReference type="InterPro" id="IPR003961">
    <property type="entry name" value="FN3_dom"/>
</dbReference>
<dbReference type="Pfam" id="PF13620">
    <property type="entry name" value="CarboxypepD_reg"/>
    <property type="match status" value="1"/>
</dbReference>
<dbReference type="Gene3D" id="2.60.40.1080">
    <property type="match status" value="2"/>
</dbReference>
<dbReference type="Pfam" id="PF01345">
    <property type="entry name" value="DUF11"/>
    <property type="match status" value="1"/>
</dbReference>
<evidence type="ECO:0000256" key="2">
    <source>
        <dbReference type="ARBA" id="ARBA00017346"/>
    </source>
</evidence>
<dbReference type="Gene3D" id="2.60.40.10">
    <property type="entry name" value="Immunoglobulins"/>
    <property type="match status" value="3"/>
</dbReference>
<evidence type="ECO:0000259" key="9">
    <source>
        <dbReference type="PROSITE" id="PS51127"/>
    </source>
</evidence>
<keyword evidence="7" id="KW-0732">Signal</keyword>
<dbReference type="SUPFAM" id="SSF49899">
    <property type="entry name" value="Concanavalin A-like lectins/glucanases"/>
    <property type="match status" value="1"/>
</dbReference>
<evidence type="ECO:0000259" key="10">
    <source>
        <dbReference type="PROSITE" id="PS51272"/>
    </source>
</evidence>
<dbReference type="SUPFAM" id="SSF49464">
    <property type="entry name" value="Carboxypeptidase regulatory domain-like"/>
    <property type="match status" value="2"/>
</dbReference>
<accession>A0A920CAU7</accession>
<keyword evidence="4" id="KW-1015">Disulfide bond</keyword>
<evidence type="ECO:0000256" key="3">
    <source>
        <dbReference type="ARBA" id="ARBA00023026"/>
    </source>
</evidence>
<feature type="region of interest" description="Disordered" evidence="6">
    <location>
        <begin position="1141"/>
        <end position="1169"/>
    </location>
</feature>
<evidence type="ECO:0000256" key="4">
    <source>
        <dbReference type="ARBA" id="ARBA00023157"/>
    </source>
</evidence>
<dbReference type="InterPro" id="IPR008969">
    <property type="entry name" value="CarboxyPept-like_regulatory"/>
</dbReference>
<comment type="caution">
    <text evidence="11">The sequence shown here is derived from an EMBL/GenBank/DDBJ whole genome shotgun (WGS) entry which is preliminary data.</text>
</comment>
<dbReference type="Pfam" id="PF00139">
    <property type="entry name" value="Lectin_legB"/>
    <property type="match status" value="1"/>
</dbReference>
<dbReference type="InterPro" id="IPR036116">
    <property type="entry name" value="FN3_sf"/>
</dbReference>
<organism evidence="11 12">
    <name type="scientific">Paenibacillus albilobatus</name>
    <dbReference type="NCBI Taxonomy" id="2716884"/>
    <lineage>
        <taxon>Bacteria</taxon>
        <taxon>Bacillati</taxon>
        <taxon>Bacillota</taxon>
        <taxon>Bacilli</taxon>
        <taxon>Bacillales</taxon>
        <taxon>Paenibacillaceae</taxon>
        <taxon>Paenibacillus</taxon>
    </lineage>
</organism>
<dbReference type="CDD" id="cd00063">
    <property type="entry name" value="FN3"/>
    <property type="match status" value="1"/>
</dbReference>
<dbReference type="InterPro" id="IPR001434">
    <property type="entry name" value="OmcB-like_DUF11"/>
</dbReference>
<evidence type="ECO:0000256" key="5">
    <source>
        <dbReference type="ARBA" id="ARBA00029955"/>
    </source>
</evidence>
<dbReference type="InterPro" id="IPR056573">
    <property type="entry name" value="Lectin_L-type_dom"/>
</dbReference>
<dbReference type="InterPro" id="IPR001220">
    <property type="entry name" value="Legume_lectin_dom"/>
</dbReference>
<keyword evidence="3" id="KW-0843">Virulence</keyword>
<dbReference type="SMART" id="SM00634">
    <property type="entry name" value="BID_1"/>
    <property type="match status" value="1"/>
</dbReference>
<dbReference type="InterPro" id="IPR003343">
    <property type="entry name" value="Big_2"/>
</dbReference>
<dbReference type="Gene3D" id="2.60.40.1120">
    <property type="entry name" value="Carboxypeptidase-like, regulatory domain"/>
    <property type="match status" value="2"/>
</dbReference>
<feature type="domain" description="SLH" evidence="10">
    <location>
        <begin position="1326"/>
        <end position="1389"/>
    </location>
</feature>
<dbReference type="InterPro" id="IPR013320">
    <property type="entry name" value="ConA-like_dom_sf"/>
</dbReference>
<evidence type="ECO:0000313" key="12">
    <source>
        <dbReference type="Proteomes" id="UP000679779"/>
    </source>
</evidence>
<dbReference type="PROSITE" id="PS51272">
    <property type="entry name" value="SLH"/>
    <property type="match status" value="2"/>
</dbReference>
<feature type="domain" description="Big-1" evidence="9">
    <location>
        <begin position="718"/>
        <end position="814"/>
    </location>
</feature>
<proteinExistence type="inferred from homology"/>
<feature type="domain" description="SLH" evidence="10">
    <location>
        <begin position="1391"/>
        <end position="1449"/>
    </location>
</feature>
<dbReference type="SUPFAM" id="SSF49265">
    <property type="entry name" value="Fibronectin type III"/>
    <property type="match status" value="1"/>
</dbReference>
<dbReference type="InterPro" id="IPR003344">
    <property type="entry name" value="Big_1_dom"/>
</dbReference>
<dbReference type="InterPro" id="IPR013783">
    <property type="entry name" value="Ig-like_fold"/>
</dbReference>
<feature type="chain" id="PRO_5039062663" description="Intimin" evidence="7">
    <location>
        <begin position="31"/>
        <end position="1492"/>
    </location>
</feature>
<gene>
    <name evidence="11" type="ORF">J2TS6_38060</name>
</gene>
<dbReference type="PANTHER" id="PTHR32401:SF48">
    <property type="entry name" value="LEGUME LECTIN DOMAIN-CONTAINING PROTEIN"/>
    <property type="match status" value="1"/>
</dbReference>
<dbReference type="Pfam" id="PF00395">
    <property type="entry name" value="SLH"/>
    <property type="match status" value="2"/>
</dbReference>
<dbReference type="Proteomes" id="UP000679779">
    <property type="component" value="Unassembled WGS sequence"/>
</dbReference>
<dbReference type="GO" id="GO:0030246">
    <property type="term" value="F:carbohydrate binding"/>
    <property type="evidence" value="ECO:0007669"/>
    <property type="project" value="InterPro"/>
</dbReference>
<dbReference type="SMART" id="SM00060">
    <property type="entry name" value="FN3"/>
    <property type="match status" value="2"/>
</dbReference>
<evidence type="ECO:0000259" key="8">
    <source>
        <dbReference type="PROSITE" id="PS50853"/>
    </source>
</evidence>
<dbReference type="InterPro" id="IPR001119">
    <property type="entry name" value="SLH_dom"/>
</dbReference>